<evidence type="ECO:0000256" key="3">
    <source>
        <dbReference type="ARBA" id="ARBA00023125"/>
    </source>
</evidence>
<dbReference type="PROSITE" id="PS50931">
    <property type="entry name" value="HTH_LYSR"/>
    <property type="match status" value="1"/>
</dbReference>
<keyword evidence="3" id="KW-0238">DNA-binding</keyword>
<sequence>MHRSKQVSRLLVFGEVAKQGSFTDAAEALGISKSAVSQQVRALEEDLAVQLIIRTTRGLTLTAIGEKILVRSQMIQEQVNYAFTDLVDAQHNPKGPFNITYPHSIENAVVLPAMRKLCREYPGLEPGLNVSDCQIDLVKNNIDLAIRGGELQDSGFKALPLAKITEIFCATPLYLQKHRKTAKNFSLRDLQQHPWISSSWQKSTMSVLNLKSQQSHTIKLNPFAKTNTLPTALNMALNHMGIVSLPDISAIPYLRSGELVHVASDLYGKVWPLYVVHTYQNEKPVHVSRFYELLKQLFANQSVYSAGMTFAFESVIKR</sequence>
<proteinExistence type="inferred from homology"/>
<comment type="caution">
    <text evidence="6">The sequence shown here is derived from an EMBL/GenBank/DDBJ whole genome shotgun (WGS) entry which is preliminary data.</text>
</comment>
<evidence type="ECO:0000256" key="2">
    <source>
        <dbReference type="ARBA" id="ARBA00023015"/>
    </source>
</evidence>
<evidence type="ECO:0000256" key="1">
    <source>
        <dbReference type="ARBA" id="ARBA00009437"/>
    </source>
</evidence>
<dbReference type="PANTHER" id="PTHR30537:SF5">
    <property type="entry name" value="HTH-TYPE TRANSCRIPTIONAL ACTIVATOR TTDR-RELATED"/>
    <property type="match status" value="1"/>
</dbReference>
<dbReference type="PANTHER" id="PTHR30537">
    <property type="entry name" value="HTH-TYPE TRANSCRIPTIONAL REGULATOR"/>
    <property type="match status" value="1"/>
</dbReference>
<dbReference type="Gene3D" id="1.10.10.10">
    <property type="entry name" value="Winged helix-like DNA-binding domain superfamily/Winged helix DNA-binding domain"/>
    <property type="match status" value="1"/>
</dbReference>
<dbReference type="PRINTS" id="PR00039">
    <property type="entry name" value="HTHLYSR"/>
</dbReference>
<name>A0ABX1U7E3_9VIBR</name>
<evidence type="ECO:0000259" key="5">
    <source>
        <dbReference type="PROSITE" id="PS50931"/>
    </source>
</evidence>
<dbReference type="InterPro" id="IPR036390">
    <property type="entry name" value="WH_DNA-bd_sf"/>
</dbReference>
<evidence type="ECO:0000313" key="7">
    <source>
        <dbReference type="Proteomes" id="UP000590068"/>
    </source>
</evidence>
<evidence type="ECO:0000256" key="4">
    <source>
        <dbReference type="ARBA" id="ARBA00023163"/>
    </source>
</evidence>
<keyword evidence="4" id="KW-0804">Transcription</keyword>
<feature type="domain" description="HTH lysR-type" evidence="5">
    <location>
        <begin position="10"/>
        <end position="62"/>
    </location>
</feature>
<dbReference type="SUPFAM" id="SSF53850">
    <property type="entry name" value="Periplasmic binding protein-like II"/>
    <property type="match status" value="1"/>
</dbReference>
<dbReference type="EMBL" id="JABCJR010000002">
    <property type="protein sequence ID" value="NMR68715.1"/>
    <property type="molecule type" value="Genomic_DNA"/>
</dbReference>
<dbReference type="Pfam" id="PF00126">
    <property type="entry name" value="HTH_1"/>
    <property type="match status" value="1"/>
</dbReference>
<dbReference type="SUPFAM" id="SSF46785">
    <property type="entry name" value="Winged helix' DNA-binding domain"/>
    <property type="match status" value="1"/>
</dbReference>
<dbReference type="Gene3D" id="3.40.190.290">
    <property type="match status" value="1"/>
</dbReference>
<organism evidence="6 7">
    <name type="scientific">Vibrio breoganii</name>
    <dbReference type="NCBI Taxonomy" id="553239"/>
    <lineage>
        <taxon>Bacteria</taxon>
        <taxon>Pseudomonadati</taxon>
        <taxon>Pseudomonadota</taxon>
        <taxon>Gammaproteobacteria</taxon>
        <taxon>Vibrionales</taxon>
        <taxon>Vibrionaceae</taxon>
        <taxon>Vibrio</taxon>
    </lineage>
</organism>
<dbReference type="CDD" id="cd08422">
    <property type="entry name" value="PBP2_CrgA_like"/>
    <property type="match status" value="1"/>
</dbReference>
<evidence type="ECO:0000313" key="6">
    <source>
        <dbReference type="EMBL" id="NMR68715.1"/>
    </source>
</evidence>
<dbReference type="InterPro" id="IPR000847">
    <property type="entry name" value="LysR_HTH_N"/>
</dbReference>
<gene>
    <name evidence="6" type="ORF">HJ568_01850</name>
</gene>
<dbReference type="Pfam" id="PF03466">
    <property type="entry name" value="LysR_substrate"/>
    <property type="match status" value="1"/>
</dbReference>
<keyword evidence="7" id="KW-1185">Reference proteome</keyword>
<comment type="similarity">
    <text evidence="1">Belongs to the LysR transcriptional regulatory family.</text>
</comment>
<dbReference type="RefSeq" id="WP_102455349.1">
    <property type="nucleotide sequence ID" value="NZ_JABBXC010000034.1"/>
</dbReference>
<reference evidence="6 7" key="1">
    <citation type="submission" date="2020-04" db="EMBL/GenBank/DDBJ databases">
        <title>WGS-Seq of Vibrio isolated by the O'Toole Lab.</title>
        <authorList>
            <person name="Mckone K.P."/>
            <person name="Whitaker R."/>
            <person name="Sevigney J.L."/>
            <person name="Herring J.B."/>
            <person name="O'Toole G."/>
        </authorList>
    </citation>
    <scope>NUCLEOTIDE SEQUENCE [LARGE SCALE GENOMIC DNA]</scope>
    <source>
        <strain evidence="6 7">BS_02</strain>
    </source>
</reference>
<dbReference type="InterPro" id="IPR058163">
    <property type="entry name" value="LysR-type_TF_proteobact-type"/>
</dbReference>
<accession>A0ABX1U7E3</accession>
<dbReference type="InterPro" id="IPR036388">
    <property type="entry name" value="WH-like_DNA-bd_sf"/>
</dbReference>
<dbReference type="InterPro" id="IPR005119">
    <property type="entry name" value="LysR_subst-bd"/>
</dbReference>
<dbReference type="Proteomes" id="UP000590068">
    <property type="component" value="Unassembled WGS sequence"/>
</dbReference>
<keyword evidence="2" id="KW-0805">Transcription regulation</keyword>
<protein>
    <submittedName>
        <fullName evidence="6">LysR family transcriptional regulator</fullName>
    </submittedName>
</protein>